<name>A0A4Y7IHJ4_PAPSO</name>
<evidence type="ECO:0000256" key="1">
    <source>
        <dbReference type="ARBA" id="ARBA00004141"/>
    </source>
</evidence>
<evidence type="ECO:0000256" key="5">
    <source>
        <dbReference type="ARBA" id="ARBA00023136"/>
    </source>
</evidence>
<organism evidence="7 8">
    <name type="scientific">Papaver somniferum</name>
    <name type="common">Opium poppy</name>
    <dbReference type="NCBI Taxonomy" id="3469"/>
    <lineage>
        <taxon>Eukaryota</taxon>
        <taxon>Viridiplantae</taxon>
        <taxon>Streptophyta</taxon>
        <taxon>Embryophyta</taxon>
        <taxon>Tracheophyta</taxon>
        <taxon>Spermatophyta</taxon>
        <taxon>Magnoliopsida</taxon>
        <taxon>Ranunculales</taxon>
        <taxon>Papaveraceae</taxon>
        <taxon>Papaveroideae</taxon>
        <taxon>Papaver</taxon>
    </lineage>
</organism>
<dbReference type="SUPFAM" id="SSF144083">
    <property type="entry name" value="Magnesium transport protein CorA, transmembrane region"/>
    <property type="match status" value="1"/>
</dbReference>
<accession>A0A4Y7IHJ4</accession>
<evidence type="ECO:0000313" key="8">
    <source>
        <dbReference type="Proteomes" id="UP000316621"/>
    </source>
</evidence>
<keyword evidence="8" id="KW-1185">Reference proteome</keyword>
<evidence type="ECO:0000256" key="3">
    <source>
        <dbReference type="ARBA" id="ARBA00022692"/>
    </source>
</evidence>
<dbReference type="EMBL" id="CM010715">
    <property type="protein sequence ID" value="RZC46915.1"/>
    <property type="molecule type" value="Genomic_DNA"/>
</dbReference>
<comment type="subcellular location">
    <subcellularLocation>
        <location evidence="1">Membrane</location>
        <topology evidence="1">Multi-pass membrane protein</topology>
    </subcellularLocation>
</comment>
<dbReference type="PANTHER" id="PTHR13890">
    <property type="entry name" value="RNA SPLICING PROTEIN MRS2, MITOCHONDRIAL"/>
    <property type="match status" value="1"/>
</dbReference>
<keyword evidence="5 6" id="KW-0472">Membrane</keyword>
<gene>
    <name evidence="7" type="ORF">C5167_039861</name>
</gene>
<dbReference type="Pfam" id="PF22099">
    <property type="entry name" value="MRS2-like"/>
    <property type="match status" value="3"/>
</dbReference>
<dbReference type="Proteomes" id="UP000316621">
    <property type="component" value="Chromosome 1"/>
</dbReference>
<dbReference type="GO" id="GO:0015095">
    <property type="term" value="F:magnesium ion transmembrane transporter activity"/>
    <property type="evidence" value="ECO:0007669"/>
    <property type="project" value="TreeGrafter"/>
</dbReference>
<reference evidence="7 8" key="1">
    <citation type="journal article" date="2018" name="Science">
        <title>The opium poppy genome and morphinan production.</title>
        <authorList>
            <person name="Guo L."/>
            <person name="Winzer T."/>
            <person name="Yang X."/>
            <person name="Li Y."/>
            <person name="Ning Z."/>
            <person name="He Z."/>
            <person name="Teodor R."/>
            <person name="Lu Y."/>
            <person name="Bowser T.A."/>
            <person name="Graham I.A."/>
            <person name="Ye K."/>
        </authorList>
    </citation>
    <scope>NUCLEOTIDE SEQUENCE [LARGE SCALE GENOMIC DNA]</scope>
    <source>
        <strain evidence="8">cv. HN1</strain>
        <tissue evidence="7">Leaves</tissue>
    </source>
</reference>
<evidence type="ECO:0008006" key="9">
    <source>
        <dbReference type="Google" id="ProtNLM"/>
    </source>
</evidence>
<dbReference type="Gene3D" id="1.20.58.340">
    <property type="entry name" value="Magnesium transport protein CorA, transmembrane region"/>
    <property type="match status" value="4"/>
</dbReference>
<dbReference type="CDD" id="cd12823">
    <property type="entry name" value="Mrs2_Mfm1p-like"/>
    <property type="match status" value="2"/>
</dbReference>
<feature type="transmembrane region" description="Helical" evidence="6">
    <location>
        <begin position="710"/>
        <end position="733"/>
    </location>
</feature>
<dbReference type="PANTHER" id="PTHR13890:SF31">
    <property type="entry name" value="MAGNESIUM TRANSPORTER MRS2-2-RELATED"/>
    <property type="match status" value="1"/>
</dbReference>
<dbReference type="AlphaFoldDB" id="A0A4Y7IHJ4"/>
<evidence type="ECO:0000256" key="4">
    <source>
        <dbReference type="ARBA" id="ARBA00022989"/>
    </source>
</evidence>
<keyword evidence="3 6" id="KW-0812">Transmembrane</keyword>
<dbReference type="Gramene" id="RZC46915">
    <property type="protein sequence ID" value="RZC46915"/>
    <property type="gene ID" value="C5167_039861"/>
</dbReference>
<dbReference type="InterPro" id="IPR039204">
    <property type="entry name" value="MRS2-like"/>
</dbReference>
<keyword evidence="4 6" id="KW-1133">Transmembrane helix</keyword>
<evidence type="ECO:0000256" key="6">
    <source>
        <dbReference type="SAM" id="Phobius"/>
    </source>
</evidence>
<dbReference type="InterPro" id="IPR045863">
    <property type="entry name" value="CorA_TM1_TM2"/>
</dbReference>
<proteinExistence type="inferred from homology"/>
<evidence type="ECO:0000256" key="2">
    <source>
        <dbReference type="ARBA" id="ARBA00007535"/>
    </source>
</evidence>
<dbReference type="GO" id="GO:0016020">
    <property type="term" value="C:membrane"/>
    <property type="evidence" value="ECO:0007669"/>
    <property type="project" value="UniProtKB-SubCell"/>
</dbReference>
<evidence type="ECO:0000313" key="7">
    <source>
        <dbReference type="EMBL" id="RZC46915.1"/>
    </source>
</evidence>
<protein>
    <recommendedName>
        <fullName evidence="9">Magnesium transporter</fullName>
    </recommendedName>
</protein>
<sequence>MRREGNIVVVPMGVLTTAAASKSWVSLDSTGKATVLDVDILHRLQIHARDFRILDPLLSYPCAILGREKAILVNLEHFKAIITAEEVLLRYPMDDNVIPIVEELKTRLLPGDKEDESPFEFLALEVALEAVCNFLDARATDLEAASYPALDELTSKISSRSLDGVCKLKIEITRLAACVQKVRDVLKQLLNDGDNMAEMYLSRKLPSSSSISGSAGTFPGDNPNDVKELKMLLEAYFVEADRTLNRLTTLGKYIDVTEEYKLKNHRNQSSQLEHLLNSGTLCQSMYSAVVGIFDINIPFTWNHAPYDFVFKWVVIVPGVVCAAVFGLIVEYARRKGLVGQPHFPPRLRLTSLLTDSFTRKHDGKNRVLGREKYTWKTNGLNLEMCRRRIHSGKMRREGLIVVPIDALITATASRGWICIDCTGEATVLDVDKSENQLHQKFQIHARDLRILDPLLSYPCAILGREKAILVNLEHIKAVITAEEVFLRDLTNDDDDNVIPVVDELKSHLPPAEKQGESTTFEFRALEVALKAICKFLDARTTELESASYPALDELKSKISSRTLDGVCKLKIEMTRLTGSVQKVRDVLKQLLDDGDKMAELYLSRKMASSPSISERAAETFCGDANDVKELKMLLEAYFMEAERTLNRLTTLREDIDVTVEYKFKNHRNQSIQLEHILNSGTFCQTILTQVTGIFGMNIPFTWNHAPYGFMFKWVVIVPVVLSVSVFGLIIDYARRKGLVGLKATVLDVDITHRVHIHARDLPIQDPLLSYPSAILGRERAILVNLEHIKAIITAEEVLLRDLTDDDKVILIVEELTRRLLPGGKEDEFPFEFRALEVALEAICNFLDARTTELKIAAYPASDEL</sequence>
<dbReference type="Gene3D" id="2.40.128.330">
    <property type="match status" value="3"/>
</dbReference>
<feature type="transmembrane region" description="Helical" evidence="6">
    <location>
        <begin position="676"/>
        <end position="698"/>
    </location>
</feature>
<comment type="similarity">
    <text evidence="2">Belongs to the CorA metal ion transporter (MIT) (TC 1.A.35.5) family.</text>
</comment>
<feature type="transmembrane region" description="Helical" evidence="6">
    <location>
        <begin position="309"/>
        <end position="329"/>
    </location>
</feature>